<dbReference type="AlphaFoldDB" id="A0A7M5UU09"/>
<feature type="region of interest" description="Disordered" evidence="1">
    <location>
        <begin position="57"/>
        <end position="81"/>
    </location>
</feature>
<accession>A0A7M5UU09</accession>
<sequence>MFPLFCSTFSPGISDLDCSMFSPGISDLDWSMFSTGDSGFACSTFSISRVFDLSSSLSSEGRCPTAPKSPPSGRESFKVSEECDKKSDKRVKDAMRGNSSGEFTSCDVCEMT</sequence>
<dbReference type="Proteomes" id="UP000594262">
    <property type="component" value="Unplaced"/>
</dbReference>
<reference evidence="2" key="1">
    <citation type="submission" date="2021-01" db="UniProtKB">
        <authorList>
            <consortium name="EnsemblMetazoa"/>
        </authorList>
    </citation>
    <scope>IDENTIFICATION</scope>
</reference>
<protein>
    <submittedName>
        <fullName evidence="2">Uncharacterized protein</fullName>
    </submittedName>
</protein>
<evidence type="ECO:0000256" key="1">
    <source>
        <dbReference type="SAM" id="MobiDB-lite"/>
    </source>
</evidence>
<name>A0A7M5UU09_9CNID</name>
<proteinExistence type="predicted"/>
<evidence type="ECO:0000313" key="3">
    <source>
        <dbReference type="Proteomes" id="UP000594262"/>
    </source>
</evidence>
<organism evidence="2 3">
    <name type="scientific">Clytia hemisphaerica</name>
    <dbReference type="NCBI Taxonomy" id="252671"/>
    <lineage>
        <taxon>Eukaryota</taxon>
        <taxon>Metazoa</taxon>
        <taxon>Cnidaria</taxon>
        <taxon>Hydrozoa</taxon>
        <taxon>Hydroidolina</taxon>
        <taxon>Leptothecata</taxon>
        <taxon>Obeliida</taxon>
        <taxon>Clytiidae</taxon>
        <taxon>Clytia</taxon>
    </lineage>
</organism>
<evidence type="ECO:0000313" key="2">
    <source>
        <dbReference type="EnsemblMetazoa" id="CLYHEMP001354.1"/>
    </source>
</evidence>
<keyword evidence="3" id="KW-1185">Reference proteome</keyword>
<dbReference type="EnsemblMetazoa" id="CLYHEMT001354.1">
    <property type="protein sequence ID" value="CLYHEMP001354.1"/>
    <property type="gene ID" value="CLYHEMG001354"/>
</dbReference>